<dbReference type="HOGENOM" id="CLU_1887351_0_0_1"/>
<accession>L2GQG9</accession>
<reference evidence="3" key="1">
    <citation type="submission" date="2011-05" db="EMBL/GenBank/DDBJ databases">
        <title>The genome sequence of Vittaforma corneae strain ATCC 50505.</title>
        <authorList>
            <consortium name="The Broad Institute Genome Sequencing Platform"/>
            <person name="Cuomo C."/>
            <person name="Didier E."/>
            <person name="Bowers L."/>
            <person name="Young S.K."/>
            <person name="Zeng Q."/>
            <person name="Gargeya S."/>
            <person name="Fitzgerald M."/>
            <person name="Haas B."/>
            <person name="Abouelleil A."/>
            <person name="Alvarado L."/>
            <person name="Arachchi H.M."/>
            <person name="Berlin A."/>
            <person name="Chapman S.B."/>
            <person name="Gearin G."/>
            <person name="Goldberg J."/>
            <person name="Griggs A."/>
            <person name="Gujja S."/>
            <person name="Hansen M."/>
            <person name="Heiman D."/>
            <person name="Howarth C."/>
            <person name="Larimer J."/>
            <person name="Lui A."/>
            <person name="MacDonald P.J.P."/>
            <person name="McCowen C."/>
            <person name="Montmayeur A."/>
            <person name="Murphy C."/>
            <person name="Neiman D."/>
            <person name="Pearson M."/>
            <person name="Priest M."/>
            <person name="Roberts A."/>
            <person name="Saif S."/>
            <person name="Shea T."/>
            <person name="Sisk P."/>
            <person name="Stolte C."/>
            <person name="Sykes S."/>
            <person name="Wortman J."/>
            <person name="Nusbaum C."/>
            <person name="Birren B."/>
        </authorList>
    </citation>
    <scope>NUCLEOTIDE SEQUENCE [LARGE SCALE GENOMIC DNA]</scope>
    <source>
        <strain evidence="3">ATCC 50505</strain>
    </source>
</reference>
<evidence type="ECO:0000256" key="1">
    <source>
        <dbReference type="SAM" id="Phobius"/>
    </source>
</evidence>
<name>L2GQG9_VITCO</name>
<dbReference type="EMBL" id="JH370130">
    <property type="protein sequence ID" value="ELA42755.1"/>
    <property type="molecule type" value="Genomic_DNA"/>
</dbReference>
<keyword evidence="1" id="KW-0812">Transmembrane</keyword>
<evidence type="ECO:0000313" key="3">
    <source>
        <dbReference type="Proteomes" id="UP000011082"/>
    </source>
</evidence>
<organism evidence="2 3">
    <name type="scientific">Vittaforma corneae (strain ATCC 50505)</name>
    <name type="common">Microsporidian parasite</name>
    <name type="synonym">Nosema corneum</name>
    <dbReference type="NCBI Taxonomy" id="993615"/>
    <lineage>
        <taxon>Eukaryota</taxon>
        <taxon>Fungi</taxon>
        <taxon>Fungi incertae sedis</taxon>
        <taxon>Microsporidia</taxon>
        <taxon>Nosematidae</taxon>
        <taxon>Vittaforma</taxon>
    </lineage>
</organism>
<dbReference type="RefSeq" id="XP_007603523.1">
    <property type="nucleotide sequence ID" value="XM_007603461.1"/>
</dbReference>
<proteinExistence type="predicted"/>
<protein>
    <submittedName>
        <fullName evidence="2">Uncharacterized protein</fullName>
    </submittedName>
</protein>
<keyword evidence="3" id="KW-1185">Reference proteome</keyword>
<sequence length="135" mass="15069">MLFDWSNIDGRYVTSIGIFGRIKCIHTKGGVRIYMAAEQANDSALQKDNRSYSASYLSFNLACILFTVLLCELWNEDPIFELQPFRLLLTFIFAAIPLVSGIPVLKSVSQPINACSSIATIIMCLLLIYGSLHDK</sequence>
<feature type="transmembrane region" description="Helical" evidence="1">
    <location>
        <begin position="111"/>
        <end position="132"/>
    </location>
</feature>
<keyword evidence="1" id="KW-1133">Transmembrane helix</keyword>
<evidence type="ECO:0000313" key="2">
    <source>
        <dbReference type="EMBL" id="ELA42755.1"/>
    </source>
</evidence>
<feature type="transmembrane region" description="Helical" evidence="1">
    <location>
        <begin position="87"/>
        <end position="105"/>
    </location>
</feature>
<dbReference type="AlphaFoldDB" id="L2GQG9"/>
<keyword evidence="1" id="KW-0472">Membrane</keyword>
<gene>
    <name evidence="2" type="ORF">VICG_00070</name>
</gene>
<feature type="transmembrane region" description="Helical" evidence="1">
    <location>
        <begin position="56"/>
        <end position="75"/>
    </location>
</feature>
<dbReference type="Proteomes" id="UP000011082">
    <property type="component" value="Unassembled WGS sequence"/>
</dbReference>
<dbReference type="VEuPathDB" id="MicrosporidiaDB:VICG_00070"/>
<dbReference type="InParanoid" id="L2GQG9"/>
<dbReference type="GeneID" id="19880788"/>